<keyword evidence="7 10" id="KW-1133">Transmembrane helix</keyword>
<dbReference type="InterPro" id="IPR026082">
    <property type="entry name" value="ABCA"/>
</dbReference>
<keyword evidence="4 10" id="KW-0812">Transmembrane</keyword>
<protein>
    <submittedName>
        <fullName evidence="12">ABC transporter A family member 7-like isoform A</fullName>
    </submittedName>
</protein>
<evidence type="ECO:0000256" key="8">
    <source>
        <dbReference type="ARBA" id="ARBA00023136"/>
    </source>
</evidence>
<evidence type="ECO:0000256" key="3">
    <source>
        <dbReference type="ARBA" id="ARBA00022448"/>
    </source>
</evidence>
<dbReference type="InterPro" id="IPR013525">
    <property type="entry name" value="ABC2_TM"/>
</dbReference>
<keyword evidence="6" id="KW-0067">ATP-binding</keyword>
<dbReference type="InterPro" id="IPR027417">
    <property type="entry name" value="P-loop_NTPase"/>
</dbReference>
<dbReference type="Pfam" id="PF24526">
    <property type="entry name" value="ABCA12_C"/>
    <property type="match status" value="1"/>
</dbReference>
<dbReference type="PANTHER" id="PTHR19229:SF154">
    <property type="entry name" value="ABC TRANSPORTER A FAMILY MEMBER 3-RELATED"/>
    <property type="match status" value="1"/>
</dbReference>
<dbReference type="GO" id="GO:0005524">
    <property type="term" value="F:ATP binding"/>
    <property type="evidence" value="ECO:0007669"/>
    <property type="project" value="UniProtKB-KW"/>
</dbReference>
<feature type="region of interest" description="Disordered" evidence="9">
    <location>
        <begin position="744"/>
        <end position="805"/>
    </location>
</feature>
<dbReference type="SUPFAM" id="SSF52540">
    <property type="entry name" value="P-loop containing nucleoside triphosphate hydrolases"/>
    <property type="match status" value="1"/>
</dbReference>
<dbReference type="FunFam" id="3.40.50.300:FF:000665">
    <property type="entry name" value="ABC transporter A family member 2"/>
    <property type="match status" value="1"/>
</dbReference>
<feature type="transmembrane region" description="Helical" evidence="10">
    <location>
        <begin position="601"/>
        <end position="623"/>
    </location>
</feature>
<feature type="transmembrane region" description="Helical" evidence="10">
    <location>
        <begin position="573"/>
        <end position="594"/>
    </location>
</feature>
<evidence type="ECO:0000259" key="11">
    <source>
        <dbReference type="PROSITE" id="PS50893"/>
    </source>
</evidence>
<evidence type="ECO:0000256" key="2">
    <source>
        <dbReference type="ARBA" id="ARBA00008526"/>
    </source>
</evidence>
<dbReference type="GO" id="GO:0140359">
    <property type="term" value="F:ABC-type transporter activity"/>
    <property type="evidence" value="ECO:0007669"/>
    <property type="project" value="InterPro"/>
</dbReference>
<dbReference type="InterPro" id="IPR003439">
    <property type="entry name" value="ABC_transporter-like_ATP-bd"/>
</dbReference>
<evidence type="ECO:0000313" key="12">
    <source>
        <dbReference type="EMBL" id="PRW44292.1"/>
    </source>
</evidence>
<dbReference type="Proteomes" id="UP000239899">
    <property type="component" value="Unassembled WGS sequence"/>
</dbReference>
<dbReference type="Gene3D" id="3.40.50.300">
    <property type="entry name" value="P-loop containing nucleotide triphosphate hydrolases"/>
    <property type="match status" value="1"/>
</dbReference>
<evidence type="ECO:0000256" key="4">
    <source>
        <dbReference type="ARBA" id="ARBA00022692"/>
    </source>
</evidence>
<organism evidence="12 13">
    <name type="scientific">Chlorella sorokiniana</name>
    <name type="common">Freshwater green alga</name>
    <dbReference type="NCBI Taxonomy" id="3076"/>
    <lineage>
        <taxon>Eukaryota</taxon>
        <taxon>Viridiplantae</taxon>
        <taxon>Chlorophyta</taxon>
        <taxon>core chlorophytes</taxon>
        <taxon>Trebouxiophyceae</taxon>
        <taxon>Chlorellales</taxon>
        <taxon>Chlorellaceae</taxon>
        <taxon>Chlorella clade</taxon>
        <taxon>Chlorella</taxon>
    </lineage>
</organism>
<evidence type="ECO:0000256" key="5">
    <source>
        <dbReference type="ARBA" id="ARBA00022741"/>
    </source>
</evidence>
<evidence type="ECO:0000313" key="13">
    <source>
        <dbReference type="Proteomes" id="UP000239899"/>
    </source>
</evidence>
<evidence type="ECO:0000256" key="9">
    <source>
        <dbReference type="SAM" id="MobiDB-lite"/>
    </source>
</evidence>
<comment type="caution">
    <text evidence="12">The sequence shown here is derived from an EMBL/GenBank/DDBJ whole genome shotgun (WGS) entry which is preliminary data.</text>
</comment>
<keyword evidence="8 10" id="KW-0472">Membrane</keyword>
<dbReference type="Pfam" id="PF12698">
    <property type="entry name" value="ABC2_membrane_3"/>
    <property type="match status" value="1"/>
</dbReference>
<dbReference type="PROSITE" id="PS00211">
    <property type="entry name" value="ABC_TRANSPORTER_1"/>
    <property type="match status" value="1"/>
</dbReference>
<evidence type="ECO:0000256" key="6">
    <source>
        <dbReference type="ARBA" id="ARBA00022840"/>
    </source>
</evidence>
<dbReference type="EMBL" id="LHPG02000013">
    <property type="protein sequence ID" value="PRW44292.1"/>
    <property type="molecule type" value="Genomic_DNA"/>
</dbReference>
<dbReference type="GO" id="GO:0016887">
    <property type="term" value="F:ATP hydrolysis activity"/>
    <property type="evidence" value="ECO:0007669"/>
    <property type="project" value="InterPro"/>
</dbReference>
<feature type="compositionally biased region" description="Low complexity" evidence="9">
    <location>
        <begin position="764"/>
        <end position="777"/>
    </location>
</feature>
<dbReference type="GO" id="GO:0005319">
    <property type="term" value="F:lipid transporter activity"/>
    <property type="evidence" value="ECO:0007669"/>
    <property type="project" value="TreeGrafter"/>
</dbReference>
<dbReference type="InterPro" id="IPR003593">
    <property type="entry name" value="AAA+_ATPase"/>
</dbReference>
<keyword evidence="5" id="KW-0547">Nucleotide-binding</keyword>
<dbReference type="InterPro" id="IPR017871">
    <property type="entry name" value="ABC_transporter-like_CS"/>
</dbReference>
<comment type="subcellular location">
    <subcellularLocation>
        <location evidence="1">Membrane</location>
        <topology evidence="1">Multi-pass membrane protein</topology>
    </subcellularLocation>
</comment>
<keyword evidence="13" id="KW-1185">Reference proteome</keyword>
<feature type="domain" description="ABC transporter" evidence="11">
    <location>
        <begin position="928"/>
        <end position="1163"/>
    </location>
</feature>
<reference evidence="12 13" key="1">
    <citation type="journal article" date="2018" name="Plant J.">
        <title>Genome sequences of Chlorella sorokiniana UTEX 1602 and Micractinium conductrix SAG 241.80: implications to maltose excretion by a green alga.</title>
        <authorList>
            <person name="Arriola M.B."/>
            <person name="Velmurugan N."/>
            <person name="Zhang Y."/>
            <person name="Plunkett M.H."/>
            <person name="Hondzo H."/>
            <person name="Barney B.M."/>
        </authorList>
    </citation>
    <scope>NUCLEOTIDE SEQUENCE [LARGE SCALE GENOMIC DNA]</scope>
    <source>
        <strain evidence="13">UTEX 1602</strain>
    </source>
</reference>
<proteinExistence type="inferred from homology"/>
<dbReference type="PROSITE" id="PS50893">
    <property type="entry name" value="ABC_TRANSPORTER_2"/>
    <property type="match status" value="1"/>
</dbReference>
<dbReference type="PANTHER" id="PTHR19229">
    <property type="entry name" value="ATP-BINDING CASSETTE TRANSPORTER SUBFAMILY A ABCA"/>
    <property type="match status" value="1"/>
</dbReference>
<dbReference type="CDD" id="cd03263">
    <property type="entry name" value="ABC_subfamily_A"/>
    <property type="match status" value="1"/>
</dbReference>
<dbReference type="Pfam" id="PF00005">
    <property type="entry name" value="ABC_tran"/>
    <property type="match status" value="1"/>
</dbReference>
<feature type="transmembrane region" description="Helical" evidence="10">
    <location>
        <begin position="490"/>
        <end position="512"/>
    </location>
</feature>
<evidence type="ECO:0000256" key="10">
    <source>
        <dbReference type="SAM" id="Phobius"/>
    </source>
</evidence>
<sequence length="1251" mass="133552">MGRDPSPGSPERRHRQRASFWMQAGALTRKQAAYQKRKWLSNAALLSGPFLICMLLWVLQNVINQQLDSRDFRCGCKCLACCDWVAGDASGNGTDASGSGNGALVYQCYQATDERPCSPYAKCQSYNDSECGFLYSTADQVGFCPVAEPPLWPALLDVPQEQYRGSKAPDLLPNEIPTRGIPPSDAPMLFTGGDSQAAERLMGAMWARQQPITDAVMAAYIASQAAGGGGAGGLPSENSSLATEAEFVAATAALARGLYQFDIVMGTSADTSISLLMEPAFVSQSGSSGANTSAAAARPPLYFALPNCSALSDSDRATLDQVGQAITNLTGAPVECASLPPAWQVQRSWINDQVYCGWGAGDCVMRAGQKVFLPLEASQARAGGNASIQEFVSALYDWHNTAPGRLNVSVWVNNTNIGGGQANGAQGPPEVQRWSAPVNLAEVQRWSAPVNLAANAYLKDRLGAGYGARLVGVKDMPTGASRLSLDFSSLLGPLFSMWLLQLILPVGVHTLVSEKEQHLRVMMKMQGLSDGPYYFVMWGWHLLLYCAFVMVFCIFGGLIGLKIFTLNSYSLQAVFYFVWGLSVTSWTFYFSSLWKEARPAVLLSVIWIIISGFMANLVLVQYIEQGPHWIATALQWIPSFNLYRGLYELSQYAFLANRTGGTGLTWSKLSDPDCGMVDAMLICGIEAIVLMAQAYYVEQVAGTGSGIPRHRLFFLGFKNKEPVETTSDGSKRQRAKRGWRALWPFGRNRGSSGGSGGNKMQQGAVALSPQSVPSSSGAAGGNGSAGNLHPQASLPASTSAGTGGYDEAAAPSPWVESYYGSLGAGPQPSPHLPLRGQYGSAGGTPDAAAAEAAAVAAAAASAAGQPVVRKPTSLWLSVTAETGSIDGMSEGEGGEAAEGADVASERARVEALWQQWQRQPEQAPPAAIMLRSLRKVFPARDGNAPKVAVADLWLAIPRCECFGLLGPNGAGKTTTIRMMEGFMRATGGQAIIEGFDISRDMDSVYALMGACPQHDLLWDGLTGREHLLFYARIKNLRGKALRRAVDDGLRAVNLFSVGDDLVGGYSGGMKRRLSVAISLVGDPAVVYLDEPSTGLDPASRQLLWNVIKRARRQRAVVLTTHSMEEAEALCDRLGIFVGGRLQCVGNPKDLVARFGGYLSFTITTSAGQEAAAAAIVRSLSPAARLVYALGGTQKYELPVGEAAIDAIFARMEAVKASKEVDLVDWGVSNATLEEVFIRITREAGVRMSAFA</sequence>
<accession>A0A2P6TJN0</accession>
<feature type="transmembrane region" description="Helical" evidence="10">
    <location>
        <begin position="39"/>
        <end position="59"/>
    </location>
</feature>
<comment type="similarity">
    <text evidence="2">Belongs to the ABC transporter superfamily. ABCA family. CPR flippase (TC 3.A.1.211) subfamily.</text>
</comment>
<dbReference type="AlphaFoldDB" id="A0A2P6TJN0"/>
<feature type="transmembrane region" description="Helical" evidence="10">
    <location>
        <begin position="533"/>
        <end position="561"/>
    </location>
</feature>
<evidence type="ECO:0000256" key="1">
    <source>
        <dbReference type="ARBA" id="ARBA00004141"/>
    </source>
</evidence>
<dbReference type="GO" id="GO:0016020">
    <property type="term" value="C:membrane"/>
    <property type="evidence" value="ECO:0007669"/>
    <property type="project" value="UniProtKB-SubCell"/>
</dbReference>
<gene>
    <name evidence="12" type="ORF">C2E21_6557</name>
</gene>
<name>A0A2P6TJN0_CHLSO</name>
<dbReference type="OrthoDB" id="506777at2759"/>
<keyword evidence="3" id="KW-0813">Transport</keyword>
<dbReference type="SMART" id="SM00382">
    <property type="entry name" value="AAA"/>
    <property type="match status" value="1"/>
</dbReference>
<evidence type="ECO:0000256" key="7">
    <source>
        <dbReference type="ARBA" id="ARBA00022989"/>
    </source>
</evidence>